<dbReference type="SMART" id="SM00181">
    <property type="entry name" value="EGF"/>
    <property type="match status" value="2"/>
</dbReference>
<keyword evidence="5" id="KW-0325">Glycoprotein</keyword>
<keyword evidence="4 6" id="KW-1015">Disulfide bond</keyword>
<comment type="caution">
    <text evidence="6">Lacks conserved residue(s) required for the propagation of feature annotation.</text>
</comment>
<evidence type="ECO:0000256" key="4">
    <source>
        <dbReference type="ARBA" id="ARBA00023157"/>
    </source>
</evidence>
<evidence type="ECO:0000256" key="5">
    <source>
        <dbReference type="ARBA" id="ARBA00023180"/>
    </source>
</evidence>
<evidence type="ECO:0000256" key="6">
    <source>
        <dbReference type="PROSITE-ProRule" id="PRU00076"/>
    </source>
</evidence>
<evidence type="ECO:0000256" key="2">
    <source>
        <dbReference type="ARBA" id="ARBA00022729"/>
    </source>
</evidence>
<accession>A0ABD0LZ14</accession>
<dbReference type="PANTHER" id="PTHR12916">
    <property type="entry name" value="CYTOCHROME C OXIDASE POLYPEPTIDE VIC-2"/>
    <property type="match status" value="1"/>
</dbReference>
<sequence length="353" mass="38605">MKPTLSVNIGQYFIWVFVFINTCSAGSYCYPNPCRHGGLCTSSAYGYRCECPRRFSGMHCERLLCPRSPCQNGGECVYRKGNYRCYCPTGFRGRQCQTPDGASEIPTVHSSIRVISGDKQTPATGNSTSYGSQIVLVIFLVFVCGMAVVAVVCGACSSNVGCCLHSIRRGTRNRQTSLVNAERHRIDVIEELRQTIRRERIQAGNRPSQGVTYSGVVRSTCRTVTLFLRDALHTQRVGDLIQEQHSRGENQVIFPVGGNDTGQFQQQDLGDLQDGREESGGAAAAATLLCDSDLPPPYCSVVSPKVQSEADSPPSYQEAILLLPPAPDLRDLFHGSDAGERRCSFDNAHDTCV</sequence>
<dbReference type="SMART" id="SM00179">
    <property type="entry name" value="EGF_CA"/>
    <property type="match status" value="2"/>
</dbReference>
<organism evidence="9 10">
    <name type="scientific">Batillaria attramentaria</name>
    <dbReference type="NCBI Taxonomy" id="370345"/>
    <lineage>
        <taxon>Eukaryota</taxon>
        <taxon>Metazoa</taxon>
        <taxon>Spiralia</taxon>
        <taxon>Lophotrochozoa</taxon>
        <taxon>Mollusca</taxon>
        <taxon>Gastropoda</taxon>
        <taxon>Caenogastropoda</taxon>
        <taxon>Sorbeoconcha</taxon>
        <taxon>Cerithioidea</taxon>
        <taxon>Batillariidae</taxon>
        <taxon>Batillaria</taxon>
    </lineage>
</organism>
<dbReference type="Proteomes" id="UP001519460">
    <property type="component" value="Unassembled WGS sequence"/>
</dbReference>
<dbReference type="PROSITE" id="PS50026">
    <property type="entry name" value="EGF_3"/>
    <property type="match status" value="2"/>
</dbReference>
<dbReference type="AlphaFoldDB" id="A0ABD0LZ14"/>
<evidence type="ECO:0000313" key="9">
    <source>
        <dbReference type="EMBL" id="KAK7504964.1"/>
    </source>
</evidence>
<dbReference type="Gene3D" id="2.10.25.10">
    <property type="entry name" value="Laminin"/>
    <property type="match status" value="2"/>
</dbReference>
<dbReference type="Pfam" id="PF00008">
    <property type="entry name" value="EGF"/>
    <property type="match status" value="2"/>
</dbReference>
<evidence type="ECO:0000256" key="3">
    <source>
        <dbReference type="ARBA" id="ARBA00022737"/>
    </source>
</evidence>
<keyword evidence="1 6" id="KW-0245">EGF-like domain</keyword>
<dbReference type="CDD" id="cd00054">
    <property type="entry name" value="EGF_CA"/>
    <property type="match status" value="2"/>
</dbReference>
<evidence type="ECO:0000313" key="10">
    <source>
        <dbReference type="Proteomes" id="UP001519460"/>
    </source>
</evidence>
<keyword evidence="7" id="KW-1133">Transmembrane helix</keyword>
<keyword evidence="10" id="KW-1185">Reference proteome</keyword>
<dbReference type="InterPro" id="IPR001881">
    <property type="entry name" value="EGF-like_Ca-bd_dom"/>
</dbReference>
<dbReference type="InterPro" id="IPR000742">
    <property type="entry name" value="EGF"/>
</dbReference>
<dbReference type="FunFam" id="2.10.25.10:FF:000012">
    <property type="entry name" value="Delta-like protein"/>
    <property type="match status" value="1"/>
</dbReference>
<evidence type="ECO:0000256" key="1">
    <source>
        <dbReference type="ARBA" id="ARBA00022536"/>
    </source>
</evidence>
<dbReference type="PROSITE" id="PS00022">
    <property type="entry name" value="EGF_1"/>
    <property type="match status" value="1"/>
</dbReference>
<feature type="disulfide bond" evidence="6">
    <location>
        <begin position="87"/>
        <end position="96"/>
    </location>
</feature>
<feature type="domain" description="EGF-like" evidence="8">
    <location>
        <begin position="25"/>
        <end position="58"/>
    </location>
</feature>
<gene>
    <name evidence="9" type="ORF">BaRGS_00003992</name>
</gene>
<keyword evidence="7" id="KW-0812">Transmembrane</keyword>
<feature type="transmembrane region" description="Helical" evidence="7">
    <location>
        <begin position="134"/>
        <end position="152"/>
    </location>
</feature>
<proteinExistence type="predicted"/>
<dbReference type="SUPFAM" id="SSF57196">
    <property type="entry name" value="EGF/Laminin"/>
    <property type="match status" value="2"/>
</dbReference>
<feature type="transmembrane region" description="Helical" evidence="7">
    <location>
        <begin position="12"/>
        <end position="30"/>
    </location>
</feature>
<comment type="caution">
    <text evidence="9">The sequence shown here is derived from an EMBL/GenBank/DDBJ whole genome shotgun (WGS) entry which is preliminary data.</text>
</comment>
<evidence type="ECO:0000259" key="8">
    <source>
        <dbReference type="PROSITE" id="PS50026"/>
    </source>
</evidence>
<name>A0ABD0LZ14_9CAEN</name>
<dbReference type="PROSITE" id="PS01186">
    <property type="entry name" value="EGF_2"/>
    <property type="match status" value="1"/>
</dbReference>
<keyword evidence="2" id="KW-0732">Signal</keyword>
<reference evidence="9 10" key="1">
    <citation type="journal article" date="2023" name="Sci. Data">
        <title>Genome assembly of the Korean intertidal mud-creeper Batillaria attramentaria.</title>
        <authorList>
            <person name="Patra A.K."/>
            <person name="Ho P.T."/>
            <person name="Jun S."/>
            <person name="Lee S.J."/>
            <person name="Kim Y."/>
            <person name="Won Y.J."/>
        </authorList>
    </citation>
    <scope>NUCLEOTIDE SEQUENCE [LARGE SCALE GENOMIC DNA]</scope>
    <source>
        <strain evidence="9">Wonlab-2016</strain>
    </source>
</reference>
<keyword evidence="3" id="KW-0677">Repeat</keyword>
<protein>
    <recommendedName>
        <fullName evidence="8">EGF-like domain-containing protein</fullName>
    </recommendedName>
</protein>
<dbReference type="EMBL" id="JACVVK020000013">
    <property type="protein sequence ID" value="KAK7504964.1"/>
    <property type="molecule type" value="Genomic_DNA"/>
</dbReference>
<keyword evidence="7" id="KW-0472">Membrane</keyword>
<feature type="domain" description="EGF-like" evidence="8">
    <location>
        <begin position="61"/>
        <end position="97"/>
    </location>
</feature>
<dbReference type="PANTHER" id="PTHR12916:SF4">
    <property type="entry name" value="UNINFLATABLE, ISOFORM C"/>
    <property type="match status" value="1"/>
</dbReference>
<evidence type="ECO:0000256" key="7">
    <source>
        <dbReference type="SAM" id="Phobius"/>
    </source>
</evidence>
<dbReference type="FunFam" id="2.10.25.10:FF:000255">
    <property type="entry name" value="Sushi, nidogen and EGF-like domains 1"/>
    <property type="match status" value="1"/>
</dbReference>